<dbReference type="InterPro" id="IPR027619">
    <property type="entry name" value="C-S_lyase_PatB-like"/>
</dbReference>
<evidence type="ECO:0000313" key="7">
    <source>
        <dbReference type="EMBL" id="SDE38590.1"/>
    </source>
</evidence>
<gene>
    <name evidence="7" type="ORF">SAMN05421538_10694</name>
</gene>
<dbReference type="InterPro" id="IPR051798">
    <property type="entry name" value="Class-II_PLP-Dep_Aminotrans"/>
</dbReference>
<feature type="domain" description="Aminotransferase class I/classII large" evidence="6">
    <location>
        <begin position="48"/>
        <end position="385"/>
    </location>
</feature>
<evidence type="ECO:0000256" key="5">
    <source>
        <dbReference type="ARBA" id="ARBA00037974"/>
    </source>
</evidence>
<dbReference type="NCBIfam" id="TIGR04350">
    <property type="entry name" value="C_S_lyase_PatB"/>
    <property type="match status" value="1"/>
</dbReference>
<dbReference type="SUPFAM" id="SSF53383">
    <property type="entry name" value="PLP-dependent transferases"/>
    <property type="match status" value="1"/>
</dbReference>
<dbReference type="Pfam" id="PF00155">
    <property type="entry name" value="Aminotran_1_2"/>
    <property type="match status" value="1"/>
</dbReference>
<dbReference type="AlphaFoldDB" id="A0A1G7CIM7"/>
<keyword evidence="8" id="KW-1185">Reference proteome</keyword>
<evidence type="ECO:0000256" key="1">
    <source>
        <dbReference type="ARBA" id="ARBA00001933"/>
    </source>
</evidence>
<protein>
    <recommendedName>
        <fullName evidence="2">cysteine-S-conjugate beta-lyase</fullName>
        <ecNumber evidence="2">4.4.1.13</ecNumber>
    </recommendedName>
</protein>
<dbReference type="Gene3D" id="3.40.640.10">
    <property type="entry name" value="Type I PLP-dependent aspartate aminotransferase-like (Major domain)"/>
    <property type="match status" value="1"/>
</dbReference>
<evidence type="ECO:0000313" key="8">
    <source>
        <dbReference type="Proteomes" id="UP000199344"/>
    </source>
</evidence>
<comment type="cofactor">
    <cofactor evidence="1">
        <name>pyridoxal 5'-phosphate</name>
        <dbReference type="ChEBI" id="CHEBI:597326"/>
    </cofactor>
</comment>
<dbReference type="STRING" id="591205.SAMN05421538_10694"/>
<evidence type="ECO:0000256" key="2">
    <source>
        <dbReference type="ARBA" id="ARBA00012224"/>
    </source>
</evidence>
<evidence type="ECO:0000259" key="6">
    <source>
        <dbReference type="Pfam" id="PF00155"/>
    </source>
</evidence>
<dbReference type="Proteomes" id="UP000199344">
    <property type="component" value="Unassembled WGS sequence"/>
</dbReference>
<keyword evidence="4 7" id="KW-0456">Lyase</keyword>
<proteinExistence type="inferred from homology"/>
<organism evidence="7 8">
    <name type="scientific">Paracoccus isoporae</name>
    <dbReference type="NCBI Taxonomy" id="591205"/>
    <lineage>
        <taxon>Bacteria</taxon>
        <taxon>Pseudomonadati</taxon>
        <taxon>Pseudomonadota</taxon>
        <taxon>Alphaproteobacteria</taxon>
        <taxon>Rhodobacterales</taxon>
        <taxon>Paracoccaceae</taxon>
        <taxon>Paracoccus</taxon>
    </lineage>
</organism>
<dbReference type="InterPro" id="IPR004839">
    <property type="entry name" value="Aminotransferase_I/II_large"/>
</dbReference>
<dbReference type="GO" id="GO:0030170">
    <property type="term" value="F:pyridoxal phosphate binding"/>
    <property type="evidence" value="ECO:0007669"/>
    <property type="project" value="InterPro"/>
</dbReference>
<name>A0A1G7CIM7_9RHOB</name>
<dbReference type="PANTHER" id="PTHR43525">
    <property type="entry name" value="PROTEIN MALY"/>
    <property type="match status" value="1"/>
</dbReference>
<evidence type="ECO:0000256" key="3">
    <source>
        <dbReference type="ARBA" id="ARBA00022898"/>
    </source>
</evidence>
<dbReference type="OrthoDB" id="3224382at2"/>
<dbReference type="InterPro" id="IPR015424">
    <property type="entry name" value="PyrdxlP-dep_Trfase"/>
</dbReference>
<dbReference type="EMBL" id="FNAH01000006">
    <property type="protein sequence ID" value="SDE38590.1"/>
    <property type="molecule type" value="Genomic_DNA"/>
</dbReference>
<dbReference type="CDD" id="cd00609">
    <property type="entry name" value="AAT_like"/>
    <property type="match status" value="1"/>
</dbReference>
<evidence type="ECO:0000256" key="4">
    <source>
        <dbReference type="ARBA" id="ARBA00023239"/>
    </source>
</evidence>
<dbReference type="RefSeq" id="WP_090523757.1">
    <property type="nucleotide sequence ID" value="NZ_FNAH01000006.1"/>
</dbReference>
<keyword evidence="3" id="KW-0663">Pyridoxal phosphate</keyword>
<reference evidence="7 8" key="1">
    <citation type="submission" date="2016-10" db="EMBL/GenBank/DDBJ databases">
        <authorList>
            <person name="de Groot N.N."/>
        </authorList>
    </citation>
    <scope>NUCLEOTIDE SEQUENCE [LARGE SCALE GENOMIC DNA]</scope>
    <source>
        <strain evidence="7 8">DSM 22220</strain>
    </source>
</reference>
<dbReference type="GO" id="GO:0047804">
    <property type="term" value="F:cysteine-S-conjugate beta-lyase activity"/>
    <property type="evidence" value="ECO:0007669"/>
    <property type="project" value="UniProtKB-EC"/>
</dbReference>
<dbReference type="EC" id="4.4.1.13" evidence="2"/>
<accession>A0A1G7CIM7</accession>
<comment type="similarity">
    <text evidence="5">Belongs to the class-II pyridoxal-phosphate-dependent aminotransferase family. MalY/PatB cystathionine beta-lyase subfamily.</text>
</comment>
<dbReference type="InterPro" id="IPR015422">
    <property type="entry name" value="PyrdxlP-dep_Trfase_small"/>
</dbReference>
<sequence length="393" mass="43266">MSTPDFDEIIERRGTNCNKWDEMEAVYGVSPQDGLAMWVADMDFRPPAPVQDAVERLAAHGIYGYPARDPDYLHAIRWWMEQRHGWQIEPDWVLTALGLVNGTALAISAFSDPGDRVILMTPVYHAFSRVIKAQGREVAEFPLAQEDGRYVFDWPAWEALLTGRETMLILCSPHNPGGRVWSADELREVAAFCVAHDLILVSDEIHHDLVMPGHRHQVMAKVAPEIADRLITLTAATKTFNIAGAHVGNAIIADPALRERYRAKMMGLGLSTGMFGTDMAAAAYSPGGAAWLEALIPYLDANRNIFDAGIDAIPGLRSMKLEATYLSWVDFSGTGIPAEEIRQRVANSAKIAANAGETFGKGGENFMRFNIATRRANVEEAVSRLTAAFADLQ</sequence>
<dbReference type="InterPro" id="IPR015421">
    <property type="entry name" value="PyrdxlP-dep_Trfase_major"/>
</dbReference>
<dbReference type="Gene3D" id="3.90.1150.10">
    <property type="entry name" value="Aspartate Aminotransferase, domain 1"/>
    <property type="match status" value="1"/>
</dbReference>
<dbReference type="PANTHER" id="PTHR43525:SF1">
    <property type="entry name" value="PROTEIN MALY"/>
    <property type="match status" value="1"/>
</dbReference>